<sequence length="264" mass="27903">MFSFTIDQLYGWMAAFLWPFFRLLGLFASAPLFGESTIPKRVKIALAAALTVAVAPALGPMPDIPPASYAGLGIAVQQTLIGIMLGLTMRVVFAAVQTAGEYIGLQMGLSFASFFDPSTGGNTAVLSRMLNLIAMLLFLALDGHLLMLQGLLHSFETLPISDAPLHVAGWGLLNQWGGQVIISGLLMALPLMTALMTINLCMAILNRTAPQMSVFAVGFPISLIAGMIMLTVMIPQTSGFLERLIAAGLETMEGVAAGFAVQGP</sequence>
<keyword evidence="6 10" id="KW-1133">Transmembrane helix</keyword>
<dbReference type="PANTHER" id="PTHR30065:SF8">
    <property type="entry name" value="FLAGELLAR BIOSYNTHETIC PROTEIN FLIR"/>
    <property type="match status" value="1"/>
</dbReference>
<evidence type="ECO:0000256" key="7">
    <source>
        <dbReference type="ARBA" id="ARBA00023136"/>
    </source>
</evidence>
<proteinExistence type="inferred from homology"/>
<comment type="similarity">
    <text evidence="2 10">Belongs to the FliR/MopE/SpaR family.</text>
</comment>
<dbReference type="Proteomes" id="UP000245212">
    <property type="component" value="Unassembled WGS sequence"/>
</dbReference>
<evidence type="ECO:0000256" key="2">
    <source>
        <dbReference type="ARBA" id="ARBA00009772"/>
    </source>
</evidence>
<protein>
    <recommendedName>
        <fullName evidence="3 9">Flagellar biosynthetic protein FliR</fullName>
    </recommendedName>
</protein>
<dbReference type="NCBIfam" id="TIGR01400">
    <property type="entry name" value="fliR"/>
    <property type="match status" value="1"/>
</dbReference>
<feature type="transmembrane region" description="Helical" evidence="10">
    <location>
        <begin position="132"/>
        <end position="152"/>
    </location>
</feature>
<feature type="transmembrane region" description="Helical" evidence="10">
    <location>
        <begin position="180"/>
        <end position="205"/>
    </location>
</feature>
<evidence type="ECO:0000256" key="9">
    <source>
        <dbReference type="NCBIfam" id="TIGR01400"/>
    </source>
</evidence>
<dbReference type="InterPro" id="IPR002010">
    <property type="entry name" value="T3SS_IM_R"/>
</dbReference>
<feature type="transmembrane region" description="Helical" evidence="10">
    <location>
        <begin position="212"/>
        <end position="234"/>
    </location>
</feature>
<keyword evidence="12" id="KW-1185">Reference proteome</keyword>
<feature type="transmembrane region" description="Helical" evidence="10">
    <location>
        <begin position="12"/>
        <end position="32"/>
    </location>
</feature>
<accession>A0A2V1JTQ5</accession>
<comment type="subcellular location">
    <subcellularLocation>
        <location evidence="10">Cell membrane</location>
        <topology evidence="10">Multi-pass membrane protein</topology>
    </subcellularLocation>
    <subcellularLocation>
        <location evidence="10">Bacterial flagellum basal body</location>
    </subcellularLocation>
</comment>
<evidence type="ECO:0000256" key="6">
    <source>
        <dbReference type="ARBA" id="ARBA00022989"/>
    </source>
</evidence>
<name>A0A2V1JTQ5_9BURK</name>
<evidence type="ECO:0000256" key="10">
    <source>
        <dbReference type="RuleBase" id="RU362071"/>
    </source>
</evidence>
<evidence type="ECO:0000256" key="1">
    <source>
        <dbReference type="ARBA" id="ARBA00002578"/>
    </source>
</evidence>
<dbReference type="GO" id="GO:0044780">
    <property type="term" value="P:bacterial-type flagellum assembly"/>
    <property type="evidence" value="ECO:0007669"/>
    <property type="project" value="UniProtKB-UniRule"/>
</dbReference>
<dbReference type="PRINTS" id="PR00953">
    <property type="entry name" value="TYPE3IMRPROT"/>
</dbReference>
<keyword evidence="8 10" id="KW-0975">Bacterial flagellum</keyword>
<dbReference type="GO" id="GO:0005886">
    <property type="term" value="C:plasma membrane"/>
    <property type="evidence" value="ECO:0007669"/>
    <property type="project" value="UniProtKB-SubCell"/>
</dbReference>
<reference evidence="12" key="1">
    <citation type="submission" date="2018-05" db="EMBL/GenBank/DDBJ databases">
        <authorList>
            <person name="Li Y."/>
        </authorList>
    </citation>
    <scope>NUCLEOTIDE SEQUENCE [LARGE SCALE GENOMIC DNA]</scope>
    <source>
        <strain evidence="12">3d-2-2</strain>
    </source>
</reference>
<keyword evidence="5 10" id="KW-0812">Transmembrane</keyword>
<dbReference type="PANTHER" id="PTHR30065">
    <property type="entry name" value="FLAGELLAR BIOSYNTHETIC PROTEIN FLIR"/>
    <property type="match status" value="1"/>
</dbReference>
<dbReference type="Pfam" id="PF01311">
    <property type="entry name" value="Bac_export_1"/>
    <property type="match status" value="1"/>
</dbReference>
<feature type="transmembrane region" description="Helical" evidence="10">
    <location>
        <begin position="67"/>
        <end position="87"/>
    </location>
</feature>
<dbReference type="AlphaFoldDB" id="A0A2V1JTQ5"/>
<gene>
    <name evidence="11" type="primary">fliR</name>
    <name evidence="11" type="ORF">DD235_15280</name>
</gene>
<evidence type="ECO:0000313" key="12">
    <source>
        <dbReference type="Proteomes" id="UP000245212"/>
    </source>
</evidence>
<dbReference type="InterPro" id="IPR006303">
    <property type="entry name" value="FliR"/>
</dbReference>
<dbReference type="GO" id="GO:0009425">
    <property type="term" value="C:bacterial-type flagellum basal body"/>
    <property type="evidence" value="ECO:0007669"/>
    <property type="project" value="UniProtKB-SubCell"/>
</dbReference>
<organism evidence="11 12">
    <name type="scientific">Corticimicrobacter populi</name>
    <dbReference type="NCBI Taxonomy" id="2175229"/>
    <lineage>
        <taxon>Bacteria</taxon>
        <taxon>Pseudomonadati</taxon>
        <taxon>Pseudomonadota</taxon>
        <taxon>Betaproteobacteria</taxon>
        <taxon>Burkholderiales</taxon>
        <taxon>Alcaligenaceae</taxon>
        <taxon>Corticimicrobacter</taxon>
    </lineage>
</organism>
<keyword evidence="11" id="KW-0282">Flagellum</keyword>
<keyword evidence="11" id="KW-0966">Cell projection</keyword>
<dbReference type="GO" id="GO:0006605">
    <property type="term" value="P:protein targeting"/>
    <property type="evidence" value="ECO:0007669"/>
    <property type="project" value="UniProtKB-UniRule"/>
</dbReference>
<evidence type="ECO:0000256" key="8">
    <source>
        <dbReference type="ARBA" id="ARBA00023143"/>
    </source>
</evidence>
<dbReference type="EMBL" id="QETA01000008">
    <property type="protein sequence ID" value="PWF21181.1"/>
    <property type="molecule type" value="Genomic_DNA"/>
</dbReference>
<comment type="caution">
    <text evidence="11">The sequence shown here is derived from an EMBL/GenBank/DDBJ whole genome shotgun (WGS) entry which is preliminary data.</text>
</comment>
<keyword evidence="4 10" id="KW-1003">Cell membrane</keyword>
<dbReference type="RefSeq" id="WP_109062988.1">
    <property type="nucleotide sequence ID" value="NZ_QETA01000008.1"/>
</dbReference>
<keyword evidence="7 10" id="KW-0472">Membrane</keyword>
<keyword evidence="11" id="KW-0969">Cilium</keyword>
<feature type="transmembrane region" description="Helical" evidence="10">
    <location>
        <begin position="44"/>
        <end position="61"/>
    </location>
</feature>
<evidence type="ECO:0000256" key="4">
    <source>
        <dbReference type="ARBA" id="ARBA00022475"/>
    </source>
</evidence>
<evidence type="ECO:0000256" key="3">
    <source>
        <dbReference type="ARBA" id="ARBA00021717"/>
    </source>
</evidence>
<evidence type="ECO:0000313" key="11">
    <source>
        <dbReference type="EMBL" id="PWF21181.1"/>
    </source>
</evidence>
<evidence type="ECO:0000256" key="5">
    <source>
        <dbReference type="ARBA" id="ARBA00022692"/>
    </source>
</evidence>
<comment type="function">
    <text evidence="1 10">Role in flagellar biosynthesis.</text>
</comment>